<dbReference type="AlphaFoldDB" id="D0LN87"/>
<reference evidence="1 2" key="1">
    <citation type="journal article" date="2010" name="Stand. Genomic Sci.">
        <title>Complete genome sequence of Haliangium ochraceum type strain (SMP-2).</title>
        <authorList>
            <consortium name="US DOE Joint Genome Institute (JGI-PGF)"/>
            <person name="Ivanova N."/>
            <person name="Daum C."/>
            <person name="Lang E."/>
            <person name="Abt B."/>
            <person name="Kopitz M."/>
            <person name="Saunders E."/>
            <person name="Lapidus A."/>
            <person name="Lucas S."/>
            <person name="Glavina Del Rio T."/>
            <person name="Nolan M."/>
            <person name="Tice H."/>
            <person name="Copeland A."/>
            <person name="Cheng J.F."/>
            <person name="Chen F."/>
            <person name="Bruce D."/>
            <person name="Goodwin L."/>
            <person name="Pitluck S."/>
            <person name="Mavromatis K."/>
            <person name="Pati A."/>
            <person name="Mikhailova N."/>
            <person name="Chen A."/>
            <person name="Palaniappan K."/>
            <person name="Land M."/>
            <person name="Hauser L."/>
            <person name="Chang Y.J."/>
            <person name="Jeffries C.D."/>
            <person name="Detter J.C."/>
            <person name="Brettin T."/>
            <person name="Rohde M."/>
            <person name="Goker M."/>
            <person name="Bristow J."/>
            <person name="Markowitz V."/>
            <person name="Eisen J.A."/>
            <person name="Hugenholtz P."/>
            <person name="Kyrpides N.C."/>
            <person name="Klenk H.P."/>
        </authorList>
    </citation>
    <scope>NUCLEOTIDE SEQUENCE [LARGE SCALE GENOMIC DNA]</scope>
    <source>
        <strain evidence="2">DSM 14365 / CIP 107738 / JCM 11303 / AJ 13395 / SMP-2</strain>
    </source>
</reference>
<protein>
    <recommendedName>
        <fullName evidence="3">Lipoprotein</fullName>
    </recommendedName>
</protein>
<evidence type="ECO:0008006" key="3">
    <source>
        <dbReference type="Google" id="ProtNLM"/>
    </source>
</evidence>
<gene>
    <name evidence="1" type="ordered locus">Hoch_2735</name>
</gene>
<dbReference type="EMBL" id="CP001804">
    <property type="protein sequence ID" value="ACY15264.1"/>
    <property type="molecule type" value="Genomic_DNA"/>
</dbReference>
<accession>D0LN87</accession>
<organism evidence="1 2">
    <name type="scientific">Haliangium ochraceum (strain DSM 14365 / JCM 11303 / SMP-2)</name>
    <dbReference type="NCBI Taxonomy" id="502025"/>
    <lineage>
        <taxon>Bacteria</taxon>
        <taxon>Pseudomonadati</taxon>
        <taxon>Myxococcota</taxon>
        <taxon>Polyangia</taxon>
        <taxon>Haliangiales</taxon>
        <taxon>Kofleriaceae</taxon>
        <taxon>Haliangium</taxon>
    </lineage>
</organism>
<dbReference type="STRING" id="502025.Hoch_2735"/>
<dbReference type="RefSeq" id="WP_012827872.1">
    <property type="nucleotide sequence ID" value="NC_013440.1"/>
</dbReference>
<evidence type="ECO:0000313" key="1">
    <source>
        <dbReference type="EMBL" id="ACY15264.1"/>
    </source>
</evidence>
<proteinExistence type="predicted"/>
<sequence>MRILLLALAIVAFVGCYNAIKMSCTEHYVACQDTVLGSVRDGYQSRCDVCRPYCQGQSDWPRETPAGGTCEYWRYRGGPFATDAGGHQ</sequence>
<dbReference type="KEGG" id="hoh:Hoch_2735"/>
<dbReference type="PROSITE" id="PS51257">
    <property type="entry name" value="PROKAR_LIPOPROTEIN"/>
    <property type="match status" value="1"/>
</dbReference>
<evidence type="ECO:0000313" key="2">
    <source>
        <dbReference type="Proteomes" id="UP000001880"/>
    </source>
</evidence>
<dbReference type="OrthoDB" id="5384446at2"/>
<dbReference type="Proteomes" id="UP000001880">
    <property type="component" value="Chromosome"/>
</dbReference>
<keyword evidence="2" id="KW-1185">Reference proteome</keyword>
<name>D0LN87_HALO1</name>
<dbReference type="HOGENOM" id="CLU_2464753_0_0_7"/>